<comment type="similarity">
    <text evidence="13">Belongs to the UbiA prenyltransferase family. Protoheme IX farnesyltransferase subfamily.</text>
</comment>
<dbReference type="EC" id="2.5.1.141" evidence="13"/>
<evidence type="ECO:0000256" key="9">
    <source>
        <dbReference type="ARBA" id="ARBA00023133"/>
    </source>
</evidence>
<dbReference type="PANTHER" id="PTHR43448">
    <property type="entry name" value="PROTOHEME IX FARNESYLTRANSFERASE, MITOCHONDRIAL"/>
    <property type="match status" value="1"/>
</dbReference>
<evidence type="ECO:0000256" key="13">
    <source>
        <dbReference type="HAMAP-Rule" id="MF_00154"/>
    </source>
</evidence>
<dbReference type="NCBIfam" id="TIGR01473">
    <property type="entry name" value="cyoE_ctaB"/>
    <property type="match status" value="1"/>
</dbReference>
<accession>A0A075GHF1</accession>
<evidence type="ECO:0000256" key="3">
    <source>
        <dbReference type="ARBA" id="ARBA00004919"/>
    </source>
</evidence>
<dbReference type="HAMAP" id="MF_00154">
    <property type="entry name" value="CyoE_CtaB"/>
    <property type="match status" value="1"/>
</dbReference>
<dbReference type="InterPro" id="IPR006369">
    <property type="entry name" value="Protohaem_IX_farnesylTrfase"/>
</dbReference>
<feature type="transmembrane region" description="Helical" evidence="13">
    <location>
        <begin position="153"/>
        <end position="172"/>
    </location>
</feature>
<dbReference type="InterPro" id="IPR000537">
    <property type="entry name" value="UbiA_prenyltransferase"/>
</dbReference>
<evidence type="ECO:0000256" key="5">
    <source>
        <dbReference type="ARBA" id="ARBA00022475"/>
    </source>
</evidence>
<evidence type="ECO:0000256" key="11">
    <source>
        <dbReference type="ARBA" id="ARBA00040810"/>
    </source>
</evidence>
<dbReference type="PANTHER" id="PTHR43448:SF7">
    <property type="entry name" value="4-HYDROXYBENZOATE SOLANESYLTRANSFERASE"/>
    <property type="match status" value="1"/>
</dbReference>
<evidence type="ECO:0000256" key="6">
    <source>
        <dbReference type="ARBA" id="ARBA00022679"/>
    </source>
</evidence>
<comment type="catalytic activity">
    <reaction evidence="13">
        <text>heme b + (2E,6E)-farnesyl diphosphate + H2O = Fe(II)-heme o + diphosphate</text>
        <dbReference type="Rhea" id="RHEA:28070"/>
        <dbReference type="ChEBI" id="CHEBI:15377"/>
        <dbReference type="ChEBI" id="CHEBI:33019"/>
        <dbReference type="ChEBI" id="CHEBI:60344"/>
        <dbReference type="ChEBI" id="CHEBI:60530"/>
        <dbReference type="ChEBI" id="CHEBI:175763"/>
        <dbReference type="EC" id="2.5.1.141"/>
    </reaction>
</comment>
<evidence type="ECO:0000256" key="10">
    <source>
        <dbReference type="ARBA" id="ARBA00023136"/>
    </source>
</evidence>
<dbReference type="Gene3D" id="1.10.357.140">
    <property type="entry name" value="UbiA prenyltransferase"/>
    <property type="match status" value="1"/>
</dbReference>
<evidence type="ECO:0000313" key="14">
    <source>
        <dbReference type="EMBL" id="AIF03416.1"/>
    </source>
</evidence>
<comment type="subcellular location">
    <subcellularLocation>
        <location evidence="2 13">Cell membrane</location>
        <topology evidence="2 13">Multi-pass membrane protein</topology>
    </subcellularLocation>
</comment>
<dbReference type="InterPro" id="IPR044878">
    <property type="entry name" value="UbiA_sf"/>
</dbReference>
<reference evidence="14" key="1">
    <citation type="journal article" date="2014" name="Genome Biol. Evol.">
        <title>Pangenome evidence for extensive interdomain horizontal transfer affecting lineage core and shell genes in uncultured planktonic thaumarchaeota and euryarchaeota.</title>
        <authorList>
            <person name="Deschamps P."/>
            <person name="Zivanovic Y."/>
            <person name="Moreira D."/>
            <person name="Rodriguez-Valera F."/>
            <person name="Lopez-Garcia P."/>
        </authorList>
    </citation>
    <scope>NUCLEOTIDE SEQUENCE</scope>
</reference>
<dbReference type="InterPro" id="IPR030470">
    <property type="entry name" value="UbiA_prenylTrfase_CS"/>
</dbReference>
<protein>
    <recommendedName>
        <fullName evidence="11 13">Protoheme IX farnesyltransferase</fullName>
        <ecNumber evidence="13">2.5.1.141</ecNumber>
    </recommendedName>
    <alternativeName>
        <fullName evidence="12 13">Heme B farnesyltransferase</fullName>
    </alternativeName>
    <alternativeName>
        <fullName evidence="13">Heme O synthase</fullName>
    </alternativeName>
</protein>
<feature type="transmembrane region" description="Helical" evidence="13">
    <location>
        <begin position="126"/>
        <end position="146"/>
    </location>
</feature>
<keyword evidence="7 13" id="KW-0812">Transmembrane</keyword>
<comment type="miscellaneous">
    <text evidence="13">Carbon 2 of the heme B porphyrin ring is defined according to the Fischer nomenclature.</text>
</comment>
<dbReference type="GO" id="GO:0005886">
    <property type="term" value="C:plasma membrane"/>
    <property type="evidence" value="ECO:0007669"/>
    <property type="project" value="UniProtKB-SubCell"/>
</dbReference>
<dbReference type="UniPathway" id="UPA00834">
    <property type="reaction ID" value="UER00712"/>
</dbReference>
<dbReference type="NCBIfam" id="NF003349">
    <property type="entry name" value="PRK04375.1-2"/>
    <property type="match status" value="1"/>
</dbReference>
<dbReference type="GO" id="GO:0048034">
    <property type="term" value="P:heme O biosynthetic process"/>
    <property type="evidence" value="ECO:0007669"/>
    <property type="project" value="UniProtKB-UniRule"/>
</dbReference>
<keyword evidence="9 13" id="KW-0350">Heme biosynthesis</keyword>
<evidence type="ECO:0000256" key="7">
    <source>
        <dbReference type="ARBA" id="ARBA00022692"/>
    </source>
</evidence>
<feature type="transmembrane region" description="Helical" evidence="13">
    <location>
        <begin position="178"/>
        <end position="199"/>
    </location>
</feature>
<sequence length="305" mass="32390">MAELRLWLSLLKLRVVVLLQVTAIAAILAHDLADRQLLRTMVLGNDPRSWADTLETALVVLLGGSLASGGSMAINMWYDRDIDPLMARTDRRPLPSGELAPGAVLAYGVAVCATGIALLALLATPLAGAVAAFSALFYVLVYTVWLKRRTPQNIVIGGLAGALSPLVGWTAAGGDPLALLPWGMVAIIFLWTPPHFWALTLARPGEYARAGVPMLPVTAGEAATRRHITAYAVALLLASLAIGWQAELGYPYLAAVALLGGRFLQLALALQRTPTEATAWSVFGYSNIYLFLLFGAMVAAIAYDG</sequence>
<organism evidence="14">
    <name type="scientific">uncultured marine group II/III euryarchaeote KM3_164_G07</name>
    <dbReference type="NCBI Taxonomy" id="1457918"/>
    <lineage>
        <taxon>Archaea</taxon>
        <taxon>Methanobacteriati</taxon>
        <taxon>Methanobacteriota</taxon>
        <taxon>environmental samples</taxon>
    </lineage>
</organism>
<keyword evidence="8 13" id="KW-1133">Transmembrane helix</keyword>
<dbReference type="PROSITE" id="PS00943">
    <property type="entry name" value="UBIA"/>
    <property type="match status" value="1"/>
</dbReference>
<feature type="transmembrane region" description="Helical" evidence="13">
    <location>
        <begin position="57"/>
        <end position="78"/>
    </location>
</feature>
<evidence type="ECO:0000256" key="12">
    <source>
        <dbReference type="ARBA" id="ARBA00042475"/>
    </source>
</evidence>
<name>A0A075GHF1_9EURY</name>
<dbReference type="Pfam" id="PF01040">
    <property type="entry name" value="UbiA"/>
    <property type="match status" value="1"/>
</dbReference>
<evidence type="ECO:0000256" key="4">
    <source>
        <dbReference type="ARBA" id="ARBA00010223"/>
    </source>
</evidence>
<feature type="transmembrane region" description="Helical" evidence="13">
    <location>
        <begin position="282"/>
        <end position="303"/>
    </location>
</feature>
<keyword evidence="10 13" id="KW-0472">Membrane</keyword>
<comment type="function">
    <text evidence="1 13">Converts heme B (protoheme IX) to heme O by substitution of the vinyl group on carbon 2 of heme B porphyrin ring with a hydroxyethyl farnesyl side group.</text>
</comment>
<evidence type="ECO:0000256" key="8">
    <source>
        <dbReference type="ARBA" id="ARBA00022989"/>
    </source>
</evidence>
<dbReference type="AlphaFoldDB" id="A0A075GHF1"/>
<proteinExistence type="inferred from homology"/>
<keyword evidence="5 13" id="KW-1003">Cell membrane</keyword>
<dbReference type="CDD" id="cd13957">
    <property type="entry name" value="PT_UbiA_Cox10"/>
    <property type="match status" value="1"/>
</dbReference>
<dbReference type="GO" id="GO:0008495">
    <property type="term" value="F:protoheme IX farnesyltransferase activity"/>
    <property type="evidence" value="ECO:0007669"/>
    <property type="project" value="UniProtKB-UniRule"/>
</dbReference>
<comment type="similarity">
    <text evidence="4">In the C-terminal section; belongs to the UbiA prenyltransferase family. Protoheme IX farnesyltransferase subfamily.</text>
</comment>
<comment type="pathway">
    <text evidence="3 13">Porphyrin-containing compound metabolism; heme O biosynthesis; heme O from protoheme: step 1/1.</text>
</comment>
<evidence type="ECO:0000256" key="1">
    <source>
        <dbReference type="ARBA" id="ARBA00004019"/>
    </source>
</evidence>
<gene>
    <name evidence="14" type="primary">cyoE</name>
    <name evidence="13" type="synonym">ctaB</name>
</gene>
<dbReference type="EMBL" id="KF900679">
    <property type="protein sequence ID" value="AIF03416.1"/>
    <property type="molecule type" value="Genomic_DNA"/>
</dbReference>
<evidence type="ECO:0000256" key="2">
    <source>
        <dbReference type="ARBA" id="ARBA00004651"/>
    </source>
</evidence>
<feature type="transmembrane region" description="Helical" evidence="13">
    <location>
        <begin position="252"/>
        <end position="270"/>
    </location>
</feature>
<feature type="transmembrane region" description="Helical" evidence="13">
    <location>
        <begin position="99"/>
        <end position="120"/>
    </location>
</feature>
<feature type="transmembrane region" description="Helical" evidence="13">
    <location>
        <begin position="228"/>
        <end position="246"/>
    </location>
</feature>
<keyword evidence="6 13" id="KW-0808">Transferase</keyword>